<feature type="region of interest" description="Disordered" evidence="3">
    <location>
        <begin position="53"/>
        <end position="115"/>
    </location>
</feature>
<keyword evidence="1 2" id="KW-0694">RNA-binding</keyword>
<dbReference type="InterPro" id="IPR000504">
    <property type="entry name" value="RRM_dom"/>
</dbReference>
<dbReference type="EMBL" id="HE575321">
    <property type="protein sequence ID" value="CCC92403.1"/>
    <property type="molecule type" value="Genomic_DNA"/>
</dbReference>
<gene>
    <name evidence="5" type="ORF">TCIL3000_8_6300</name>
</gene>
<dbReference type="VEuPathDB" id="TriTrypDB:TcIL3000_8_6300"/>
<dbReference type="SMART" id="SM00360">
    <property type="entry name" value="RRM"/>
    <property type="match status" value="1"/>
</dbReference>
<dbReference type="InterPro" id="IPR012677">
    <property type="entry name" value="Nucleotide-bd_a/b_plait_sf"/>
</dbReference>
<dbReference type="InterPro" id="IPR035979">
    <property type="entry name" value="RBD_domain_sf"/>
</dbReference>
<dbReference type="AlphaFoldDB" id="G0USP0"/>
<protein>
    <submittedName>
        <fullName evidence="5">Putative RNA-binding protein</fullName>
    </submittedName>
</protein>
<dbReference type="Pfam" id="PF00076">
    <property type="entry name" value="RRM_1"/>
    <property type="match status" value="1"/>
</dbReference>
<reference evidence="5" key="1">
    <citation type="journal article" date="2012" name="Proc. Natl. Acad. Sci. U.S.A.">
        <title>Antigenic diversity is generated by distinct evolutionary mechanisms in African trypanosome species.</title>
        <authorList>
            <person name="Jackson A.P."/>
            <person name="Berry A."/>
            <person name="Aslett M."/>
            <person name="Allison H.C."/>
            <person name="Burton P."/>
            <person name="Vavrova-Anderson J."/>
            <person name="Brown R."/>
            <person name="Browne H."/>
            <person name="Corton N."/>
            <person name="Hauser H."/>
            <person name="Gamble J."/>
            <person name="Gilderthorp R."/>
            <person name="Marcello L."/>
            <person name="McQuillan J."/>
            <person name="Otto T.D."/>
            <person name="Quail M.A."/>
            <person name="Sanders M.J."/>
            <person name="van Tonder A."/>
            <person name="Ginger M.L."/>
            <person name="Field M.C."/>
            <person name="Barry J.D."/>
            <person name="Hertz-Fowler C."/>
            <person name="Berriman M."/>
        </authorList>
    </citation>
    <scope>NUCLEOTIDE SEQUENCE</scope>
    <source>
        <strain evidence="5">IL3000</strain>
    </source>
</reference>
<name>G0USP0_TRYCI</name>
<evidence type="ECO:0000256" key="2">
    <source>
        <dbReference type="PROSITE-ProRule" id="PRU00176"/>
    </source>
</evidence>
<accession>G0USP0</accession>
<organism evidence="5">
    <name type="scientific">Trypanosoma congolense (strain IL3000)</name>
    <dbReference type="NCBI Taxonomy" id="1068625"/>
    <lineage>
        <taxon>Eukaryota</taxon>
        <taxon>Discoba</taxon>
        <taxon>Euglenozoa</taxon>
        <taxon>Kinetoplastea</taxon>
        <taxon>Metakinetoplastina</taxon>
        <taxon>Trypanosomatida</taxon>
        <taxon>Trypanosomatidae</taxon>
        <taxon>Trypanosoma</taxon>
        <taxon>Nannomonas</taxon>
    </lineage>
</organism>
<evidence type="ECO:0000256" key="3">
    <source>
        <dbReference type="SAM" id="MobiDB-lite"/>
    </source>
</evidence>
<feature type="domain" description="RRM" evidence="4">
    <location>
        <begin position="96"/>
        <end position="176"/>
    </location>
</feature>
<feature type="region of interest" description="Disordered" evidence="3">
    <location>
        <begin position="20"/>
        <end position="39"/>
    </location>
</feature>
<feature type="compositionally biased region" description="Low complexity" evidence="3">
    <location>
        <begin position="62"/>
        <end position="78"/>
    </location>
</feature>
<dbReference type="GO" id="GO:0008143">
    <property type="term" value="F:poly(A) binding"/>
    <property type="evidence" value="ECO:0007669"/>
    <property type="project" value="TreeGrafter"/>
</dbReference>
<dbReference type="SUPFAM" id="SSF54928">
    <property type="entry name" value="RNA-binding domain, RBD"/>
    <property type="match status" value="1"/>
</dbReference>
<feature type="compositionally biased region" description="Basic residues" evidence="3">
    <location>
        <begin position="23"/>
        <end position="36"/>
    </location>
</feature>
<evidence type="ECO:0000256" key="1">
    <source>
        <dbReference type="ARBA" id="ARBA00022884"/>
    </source>
</evidence>
<dbReference type="PANTHER" id="PTHR23236:SF92">
    <property type="entry name" value="POLYADENYLATE-BINDING PROTEIN 1"/>
    <property type="match status" value="1"/>
</dbReference>
<evidence type="ECO:0000313" key="5">
    <source>
        <dbReference type="EMBL" id="CCC92403.1"/>
    </source>
</evidence>
<dbReference type="Gene3D" id="3.30.70.330">
    <property type="match status" value="1"/>
</dbReference>
<dbReference type="PROSITE" id="PS50102">
    <property type="entry name" value="RRM"/>
    <property type="match status" value="1"/>
</dbReference>
<evidence type="ECO:0000259" key="4">
    <source>
        <dbReference type="PROSITE" id="PS50102"/>
    </source>
</evidence>
<proteinExistence type="predicted"/>
<sequence length="176" mass="19447">MEDNLAAEIARIEAELEADRQLRQKHQPQHQHHQHHQAQQFGMQNIASAFGSTHAPHHMHHQQPSMQPQQPHVQGGVVTSHAPGQPHHFSKDSDGRSIFVGNLPKGENGGPTSTPEELAQFFADCGPILNCTLLRDRMTGELKGTAYIEFSTYTGMGKAIDMKNNSVFKGNTIIVC</sequence>
<dbReference type="PANTHER" id="PTHR23236">
    <property type="entry name" value="EUKARYOTIC TRANSLATION INITIATION FACTOR 4B/4H"/>
    <property type="match status" value="1"/>
</dbReference>